<accession>A0A0G1I0N2</accession>
<reference evidence="1 2" key="1">
    <citation type="journal article" date="2015" name="Nature">
        <title>rRNA introns, odd ribosomes, and small enigmatic genomes across a large radiation of phyla.</title>
        <authorList>
            <person name="Brown C.T."/>
            <person name="Hug L.A."/>
            <person name="Thomas B.C."/>
            <person name="Sharon I."/>
            <person name="Castelle C.J."/>
            <person name="Singh A."/>
            <person name="Wilkins M.J."/>
            <person name="Williams K.H."/>
            <person name="Banfield J.F."/>
        </authorList>
    </citation>
    <scope>NUCLEOTIDE SEQUENCE [LARGE SCALE GENOMIC DNA]</scope>
</reference>
<sequence>MFKNIIAPVQAWLLSRGTCVGCGTSLTEGTSKPSPKVKDCDQVTCKCGRVFVHNPKTNTYRRALLSEI</sequence>
<evidence type="ECO:0000313" key="2">
    <source>
        <dbReference type="Proteomes" id="UP000034006"/>
    </source>
</evidence>
<dbReference type="EMBL" id="LCIH01000002">
    <property type="protein sequence ID" value="KKT52383.1"/>
    <property type="molecule type" value="Genomic_DNA"/>
</dbReference>
<evidence type="ECO:0000313" key="1">
    <source>
        <dbReference type="EMBL" id="KKT52383.1"/>
    </source>
</evidence>
<organism evidence="1 2">
    <name type="scientific">Candidatus Collierbacteria bacterium GW2011_GWB2_44_22</name>
    <dbReference type="NCBI Taxonomy" id="1618387"/>
    <lineage>
        <taxon>Bacteria</taxon>
        <taxon>Candidatus Collieribacteriota</taxon>
    </lineage>
</organism>
<dbReference type="AlphaFoldDB" id="A0A0G1I0N2"/>
<dbReference type="STRING" id="1618387.UW44_C0002G0049"/>
<proteinExistence type="predicted"/>
<gene>
    <name evidence="1" type="ORF">UW44_C0002G0049</name>
</gene>
<protein>
    <submittedName>
        <fullName evidence="1">Uncharacterized protein</fullName>
    </submittedName>
</protein>
<comment type="caution">
    <text evidence="1">The sequence shown here is derived from an EMBL/GenBank/DDBJ whole genome shotgun (WGS) entry which is preliminary data.</text>
</comment>
<name>A0A0G1I0N2_9BACT</name>
<dbReference type="Proteomes" id="UP000034006">
    <property type="component" value="Unassembled WGS sequence"/>
</dbReference>